<dbReference type="Pfam" id="PF00817">
    <property type="entry name" value="IMS"/>
    <property type="match status" value="1"/>
</dbReference>
<feature type="active site" evidence="16">
    <location>
        <position position="98"/>
    </location>
</feature>
<evidence type="ECO:0000313" key="19">
    <source>
        <dbReference type="EMBL" id="RCK70871.1"/>
    </source>
</evidence>
<accession>A0A367Z0Y4</accession>
<evidence type="ECO:0000256" key="9">
    <source>
        <dbReference type="ARBA" id="ARBA00022763"/>
    </source>
</evidence>
<feature type="compositionally biased region" description="Basic and acidic residues" evidence="17">
    <location>
        <begin position="406"/>
        <end position="418"/>
    </location>
</feature>
<evidence type="ECO:0000256" key="12">
    <source>
        <dbReference type="ARBA" id="ARBA00023125"/>
    </source>
</evidence>
<sequence>MHVDMDAFYASVELRQRPDLVGRPMIVGGATRGVVLSASYEARAHGIRSGMSVAAARRLCPTLVSLPPRMEDYSAVSRSVMAVFDRFTPVVEAASIDEAFLDVTGSLRMFGSAVAIGEGLRAAVADEQQITCSVGIGPNKFVAKLASQACKPDGLLEVPADGVVEFLHPLPVERLWGVGEATAQKLHRLGLRTVAELAHTPEETLRRAFGPHAGSHLARLAWGRDERVVVGRAPERSIGSEHTLAADIVDPVQVRRELLRMADRTATRLRRAGVLGRTVTISLRFADFTTLTRSGTVPGPTDVTEEIYAQAVALYARLGLQGVRIRRVGVRVEGLVERTEAYRQPELTEPDRGWREAEAAIDAATRRFGPAAVQRAVLTRAPEEAGRPQRRTEQVAEGATSRRHGPAADRREDPRQPA</sequence>
<dbReference type="Proteomes" id="UP000252770">
    <property type="component" value="Unassembled WGS sequence"/>
</dbReference>
<dbReference type="CDD" id="cd03586">
    <property type="entry name" value="PolY_Pol_IV_kappa"/>
    <property type="match status" value="1"/>
</dbReference>
<organism evidence="19 20">
    <name type="scientific">Desertihabitans brevis</name>
    <dbReference type="NCBI Taxonomy" id="2268447"/>
    <lineage>
        <taxon>Bacteria</taxon>
        <taxon>Bacillati</taxon>
        <taxon>Actinomycetota</taxon>
        <taxon>Actinomycetes</taxon>
        <taxon>Propionibacteriales</taxon>
        <taxon>Propionibacteriaceae</taxon>
        <taxon>Desertihabitans</taxon>
    </lineage>
</organism>
<evidence type="ECO:0000256" key="15">
    <source>
        <dbReference type="ARBA" id="ARBA00049244"/>
    </source>
</evidence>
<dbReference type="InterPro" id="IPR017961">
    <property type="entry name" value="DNA_pol_Y-fam_little_finger"/>
</dbReference>
<dbReference type="PROSITE" id="PS50173">
    <property type="entry name" value="UMUC"/>
    <property type="match status" value="1"/>
</dbReference>
<dbReference type="Gene3D" id="1.10.150.20">
    <property type="entry name" value="5' to 3' exonuclease, C-terminal subdomain"/>
    <property type="match status" value="1"/>
</dbReference>
<keyword evidence="10 16" id="KW-0460">Magnesium</keyword>
<dbReference type="Pfam" id="PF11799">
    <property type="entry name" value="IMS_C"/>
    <property type="match status" value="1"/>
</dbReference>
<keyword evidence="13 16" id="KW-0234">DNA repair</keyword>
<feature type="region of interest" description="Disordered" evidence="17">
    <location>
        <begin position="379"/>
        <end position="418"/>
    </location>
</feature>
<dbReference type="GO" id="GO:0006281">
    <property type="term" value="P:DNA repair"/>
    <property type="evidence" value="ECO:0007669"/>
    <property type="project" value="UniProtKB-UniRule"/>
</dbReference>
<comment type="subunit">
    <text evidence="16">Monomer.</text>
</comment>
<dbReference type="NCBIfam" id="NF003015">
    <property type="entry name" value="PRK03858.1"/>
    <property type="match status" value="1"/>
</dbReference>
<evidence type="ECO:0000259" key="18">
    <source>
        <dbReference type="PROSITE" id="PS50173"/>
    </source>
</evidence>
<dbReference type="GO" id="GO:0042276">
    <property type="term" value="P:error-prone translesion synthesis"/>
    <property type="evidence" value="ECO:0007669"/>
    <property type="project" value="TreeGrafter"/>
</dbReference>
<dbReference type="SUPFAM" id="SSF100879">
    <property type="entry name" value="Lesion bypass DNA polymerase (Y-family), little finger domain"/>
    <property type="match status" value="1"/>
</dbReference>
<keyword evidence="6 16" id="KW-0548">Nucleotidyltransferase</keyword>
<feature type="binding site" evidence="16">
    <location>
        <position position="97"/>
    </location>
    <ligand>
        <name>Mg(2+)</name>
        <dbReference type="ChEBI" id="CHEBI:18420"/>
    </ligand>
</feature>
<evidence type="ECO:0000256" key="16">
    <source>
        <dbReference type="HAMAP-Rule" id="MF_01113"/>
    </source>
</evidence>
<feature type="compositionally biased region" description="Basic and acidic residues" evidence="17">
    <location>
        <begin position="381"/>
        <end position="394"/>
    </location>
</feature>
<evidence type="ECO:0000256" key="6">
    <source>
        <dbReference type="ARBA" id="ARBA00022695"/>
    </source>
</evidence>
<dbReference type="PANTHER" id="PTHR11076">
    <property type="entry name" value="DNA REPAIR POLYMERASE UMUC / TRANSFERASE FAMILY MEMBER"/>
    <property type="match status" value="1"/>
</dbReference>
<keyword evidence="8 16" id="KW-0479">Metal-binding</keyword>
<dbReference type="InterPro" id="IPR050116">
    <property type="entry name" value="DNA_polymerase-Y"/>
</dbReference>
<dbReference type="PANTHER" id="PTHR11076:SF33">
    <property type="entry name" value="DNA POLYMERASE KAPPA"/>
    <property type="match status" value="1"/>
</dbReference>
<name>A0A367Z0Y4_9ACTN</name>
<dbReference type="SUPFAM" id="SSF56672">
    <property type="entry name" value="DNA/RNA polymerases"/>
    <property type="match status" value="1"/>
</dbReference>
<evidence type="ECO:0000256" key="7">
    <source>
        <dbReference type="ARBA" id="ARBA00022705"/>
    </source>
</evidence>
<evidence type="ECO:0000256" key="10">
    <source>
        <dbReference type="ARBA" id="ARBA00022842"/>
    </source>
</evidence>
<evidence type="ECO:0000256" key="3">
    <source>
        <dbReference type="ARBA" id="ARBA00022457"/>
    </source>
</evidence>
<comment type="caution">
    <text evidence="19">The sequence shown here is derived from an EMBL/GenBank/DDBJ whole genome shotgun (WGS) entry which is preliminary data.</text>
</comment>
<dbReference type="GO" id="GO:0003887">
    <property type="term" value="F:DNA-directed DNA polymerase activity"/>
    <property type="evidence" value="ECO:0007669"/>
    <property type="project" value="UniProtKB-UniRule"/>
</dbReference>
<dbReference type="Pfam" id="PF21999">
    <property type="entry name" value="IMS_HHH_1"/>
    <property type="match status" value="1"/>
</dbReference>
<evidence type="ECO:0000256" key="5">
    <source>
        <dbReference type="ARBA" id="ARBA00022679"/>
    </source>
</evidence>
<gene>
    <name evidence="16" type="primary">dinB</name>
    <name evidence="19" type="ORF">DT076_04120</name>
</gene>
<comment type="catalytic activity">
    <reaction evidence="15 16">
        <text>DNA(n) + a 2'-deoxyribonucleoside 5'-triphosphate = DNA(n+1) + diphosphate</text>
        <dbReference type="Rhea" id="RHEA:22508"/>
        <dbReference type="Rhea" id="RHEA-COMP:17339"/>
        <dbReference type="Rhea" id="RHEA-COMP:17340"/>
        <dbReference type="ChEBI" id="CHEBI:33019"/>
        <dbReference type="ChEBI" id="CHEBI:61560"/>
        <dbReference type="ChEBI" id="CHEBI:173112"/>
        <dbReference type="EC" id="2.7.7.7"/>
    </reaction>
</comment>
<dbReference type="InterPro" id="IPR022880">
    <property type="entry name" value="DNApol_IV"/>
</dbReference>
<dbReference type="GO" id="GO:0006261">
    <property type="term" value="P:DNA-templated DNA replication"/>
    <property type="evidence" value="ECO:0007669"/>
    <property type="project" value="UniProtKB-UniRule"/>
</dbReference>
<keyword evidence="7 16" id="KW-0235">DNA replication</keyword>
<keyword evidence="20" id="KW-1185">Reference proteome</keyword>
<comment type="cofactor">
    <cofactor evidence="16">
        <name>Mg(2+)</name>
        <dbReference type="ChEBI" id="CHEBI:18420"/>
    </cofactor>
    <text evidence="16">Binds 2 magnesium ions per subunit.</text>
</comment>
<dbReference type="GO" id="GO:0003684">
    <property type="term" value="F:damaged DNA binding"/>
    <property type="evidence" value="ECO:0007669"/>
    <property type="project" value="InterPro"/>
</dbReference>
<dbReference type="InterPro" id="IPR001126">
    <property type="entry name" value="UmuC"/>
</dbReference>
<keyword evidence="4 16" id="KW-0963">Cytoplasm</keyword>
<dbReference type="EC" id="2.7.7.7" evidence="16"/>
<feature type="site" description="Substrate discrimination" evidence="16">
    <location>
        <position position="9"/>
    </location>
</feature>
<evidence type="ECO:0000256" key="2">
    <source>
        <dbReference type="ARBA" id="ARBA00010945"/>
    </source>
</evidence>
<feature type="domain" description="UmuC" evidence="18">
    <location>
        <begin position="1"/>
        <end position="179"/>
    </location>
</feature>
<dbReference type="AlphaFoldDB" id="A0A367Z0Y4"/>
<dbReference type="NCBIfam" id="NF002677">
    <property type="entry name" value="PRK02406.1"/>
    <property type="match status" value="1"/>
</dbReference>
<dbReference type="EMBL" id="QOUI01000002">
    <property type="protein sequence ID" value="RCK70871.1"/>
    <property type="molecule type" value="Genomic_DNA"/>
</dbReference>
<evidence type="ECO:0000256" key="13">
    <source>
        <dbReference type="ARBA" id="ARBA00023204"/>
    </source>
</evidence>
<evidence type="ECO:0000256" key="8">
    <source>
        <dbReference type="ARBA" id="ARBA00022723"/>
    </source>
</evidence>
<dbReference type="InterPro" id="IPR043128">
    <property type="entry name" value="Rev_trsase/Diguanyl_cyclase"/>
</dbReference>
<keyword evidence="12 16" id="KW-0238">DNA-binding</keyword>
<keyword evidence="11 16" id="KW-0239">DNA-directed DNA polymerase</keyword>
<comment type="subcellular location">
    <subcellularLocation>
        <location evidence="1 16">Cytoplasm</location>
    </subcellularLocation>
</comment>
<feature type="binding site" evidence="16">
    <location>
        <position position="4"/>
    </location>
    <ligand>
        <name>Mg(2+)</name>
        <dbReference type="ChEBI" id="CHEBI:18420"/>
    </ligand>
</feature>
<comment type="similarity">
    <text evidence="2 16">Belongs to the DNA polymerase type-Y family.</text>
</comment>
<comment type="function">
    <text evidence="14 16">Poorly processive, error-prone DNA polymerase involved in untargeted mutagenesis. Copies undamaged DNA at stalled replication forks, which arise in vivo from mismatched or misaligned primer ends. These misaligned primers can be extended by PolIV. Exhibits no 3'-5' exonuclease (proofreading) activity. May be involved in translesional synthesis, in conjunction with the beta clamp from PolIII.</text>
</comment>
<dbReference type="Gene3D" id="3.40.1170.60">
    <property type="match status" value="1"/>
</dbReference>
<dbReference type="InterPro" id="IPR053848">
    <property type="entry name" value="IMS_HHH_1"/>
</dbReference>
<evidence type="ECO:0000313" key="20">
    <source>
        <dbReference type="Proteomes" id="UP000252770"/>
    </source>
</evidence>
<dbReference type="InterPro" id="IPR036775">
    <property type="entry name" value="DNA_pol_Y-fam_lit_finger_sf"/>
</dbReference>
<dbReference type="HAMAP" id="MF_01113">
    <property type="entry name" value="DNApol_IV"/>
    <property type="match status" value="1"/>
</dbReference>
<keyword evidence="9 16" id="KW-0227">DNA damage</keyword>
<dbReference type="GO" id="GO:0009432">
    <property type="term" value="P:SOS response"/>
    <property type="evidence" value="ECO:0007669"/>
    <property type="project" value="TreeGrafter"/>
</dbReference>
<evidence type="ECO:0000256" key="17">
    <source>
        <dbReference type="SAM" id="MobiDB-lite"/>
    </source>
</evidence>
<evidence type="ECO:0000256" key="1">
    <source>
        <dbReference type="ARBA" id="ARBA00004496"/>
    </source>
</evidence>
<proteinExistence type="inferred from homology"/>
<keyword evidence="5 16" id="KW-0808">Transferase</keyword>
<evidence type="ECO:0000256" key="11">
    <source>
        <dbReference type="ARBA" id="ARBA00022932"/>
    </source>
</evidence>
<dbReference type="Gene3D" id="3.30.1490.100">
    <property type="entry name" value="DNA polymerase, Y-family, little finger domain"/>
    <property type="match status" value="1"/>
</dbReference>
<reference evidence="19 20" key="1">
    <citation type="submission" date="2018-07" db="EMBL/GenBank/DDBJ databases">
        <title>Desertimonas flava gen. nov. sp. nov.</title>
        <authorList>
            <person name="Liu S."/>
        </authorList>
    </citation>
    <scope>NUCLEOTIDE SEQUENCE [LARGE SCALE GENOMIC DNA]</scope>
    <source>
        <strain evidence="19 20">16Sb5-5</strain>
    </source>
</reference>
<dbReference type="InterPro" id="IPR043502">
    <property type="entry name" value="DNA/RNA_pol_sf"/>
</dbReference>
<dbReference type="GO" id="GO:0000287">
    <property type="term" value="F:magnesium ion binding"/>
    <property type="evidence" value="ECO:0007669"/>
    <property type="project" value="UniProtKB-UniRule"/>
</dbReference>
<protein>
    <recommendedName>
        <fullName evidence="16">DNA polymerase IV</fullName>
        <shortName evidence="16">Pol IV</shortName>
        <ecNumber evidence="16">2.7.7.7</ecNumber>
    </recommendedName>
</protein>
<dbReference type="Gene3D" id="3.30.70.270">
    <property type="match status" value="1"/>
</dbReference>
<dbReference type="GO" id="GO:0005829">
    <property type="term" value="C:cytosol"/>
    <property type="evidence" value="ECO:0007669"/>
    <property type="project" value="TreeGrafter"/>
</dbReference>
<keyword evidence="3 16" id="KW-0515">Mutator protein</keyword>
<evidence type="ECO:0000256" key="14">
    <source>
        <dbReference type="ARBA" id="ARBA00025589"/>
    </source>
</evidence>
<evidence type="ECO:0000256" key="4">
    <source>
        <dbReference type="ARBA" id="ARBA00022490"/>
    </source>
</evidence>